<evidence type="ECO:0008006" key="3">
    <source>
        <dbReference type="Google" id="ProtNLM"/>
    </source>
</evidence>
<reference evidence="1" key="1">
    <citation type="submission" date="2023-03" db="EMBL/GenBank/DDBJ databases">
        <title>Massive genome expansion in bonnet fungi (Mycena s.s.) driven by repeated elements and novel gene families across ecological guilds.</title>
        <authorList>
            <consortium name="Lawrence Berkeley National Laboratory"/>
            <person name="Harder C.B."/>
            <person name="Miyauchi S."/>
            <person name="Viragh M."/>
            <person name="Kuo A."/>
            <person name="Thoen E."/>
            <person name="Andreopoulos B."/>
            <person name="Lu D."/>
            <person name="Skrede I."/>
            <person name="Drula E."/>
            <person name="Henrissat B."/>
            <person name="Morin E."/>
            <person name="Kohler A."/>
            <person name="Barry K."/>
            <person name="LaButti K."/>
            <person name="Morin E."/>
            <person name="Salamov A."/>
            <person name="Lipzen A."/>
            <person name="Mereny Z."/>
            <person name="Hegedus B."/>
            <person name="Baldrian P."/>
            <person name="Stursova M."/>
            <person name="Weitz H."/>
            <person name="Taylor A."/>
            <person name="Grigoriev I.V."/>
            <person name="Nagy L.G."/>
            <person name="Martin F."/>
            <person name="Kauserud H."/>
        </authorList>
    </citation>
    <scope>NUCLEOTIDE SEQUENCE</scope>
    <source>
        <strain evidence="1">CBHHK067</strain>
    </source>
</reference>
<comment type="caution">
    <text evidence="1">The sequence shown here is derived from an EMBL/GenBank/DDBJ whole genome shotgun (WGS) entry which is preliminary data.</text>
</comment>
<proteinExistence type="predicted"/>
<dbReference type="EMBL" id="JARKIE010000446">
    <property type="protein sequence ID" value="KAJ7638049.1"/>
    <property type="molecule type" value="Genomic_DNA"/>
</dbReference>
<dbReference type="Proteomes" id="UP001221757">
    <property type="component" value="Unassembled WGS sequence"/>
</dbReference>
<protein>
    <recommendedName>
        <fullName evidence="3">F-box domain-containing protein</fullName>
    </recommendedName>
</protein>
<evidence type="ECO:0000313" key="1">
    <source>
        <dbReference type="EMBL" id="KAJ7638049.1"/>
    </source>
</evidence>
<accession>A0AAD7C353</accession>
<gene>
    <name evidence="1" type="ORF">B0H17DRAFT_1106369</name>
</gene>
<name>A0AAD7C353_MYCRO</name>
<organism evidence="1 2">
    <name type="scientific">Mycena rosella</name>
    <name type="common">Pink bonnet</name>
    <name type="synonym">Agaricus rosellus</name>
    <dbReference type="NCBI Taxonomy" id="1033263"/>
    <lineage>
        <taxon>Eukaryota</taxon>
        <taxon>Fungi</taxon>
        <taxon>Dikarya</taxon>
        <taxon>Basidiomycota</taxon>
        <taxon>Agaricomycotina</taxon>
        <taxon>Agaricomycetes</taxon>
        <taxon>Agaricomycetidae</taxon>
        <taxon>Agaricales</taxon>
        <taxon>Marasmiineae</taxon>
        <taxon>Mycenaceae</taxon>
        <taxon>Mycena</taxon>
    </lineage>
</organism>
<dbReference type="AlphaFoldDB" id="A0AAD7C353"/>
<evidence type="ECO:0000313" key="2">
    <source>
        <dbReference type="Proteomes" id="UP001221757"/>
    </source>
</evidence>
<keyword evidence="2" id="KW-1185">Reference proteome</keyword>
<sequence length="359" mass="40974">MVELAQELVERIIDECWSLVGSREKSMKYHHFSMVSLDRRKLRSFVKLMESSPLPLLSFIRNLSLSLVEGTVPEAALLARIHPCPNLTRIGIFVVGNWRGPLLVSWLDSNQSLHAHLRAWHDESPTLSCLDLKVYTYTTPTIPLRTITNIISCVPGIKSLRMVGFVISASTDTNPSFTLPRLETLDLHVSKRADLFFSWMQTLPTLPALKSLKFLTPLIKNVEWAVVVPYFERAGEGLQSLELCEVSPENLLKFKKQIWRYTPNLRNIEFSIRDPSKLVKFLMILPASLRWNTIDIEFTAHGEGILWRNLDTALADPRFLHLTRFTLKLRDFDIPGGKPMITSETKFRLPLASARGILD</sequence>